<evidence type="ECO:0000313" key="1">
    <source>
        <dbReference type="EMBL" id="QYN79963.1"/>
    </source>
</evidence>
<protein>
    <recommendedName>
        <fullName evidence="3">Virion structural protein</fullName>
    </recommendedName>
</protein>
<dbReference type="RefSeq" id="YP_010676775.1">
    <property type="nucleotide sequence ID" value="NC_071015.1"/>
</dbReference>
<dbReference type="GeneID" id="77953140"/>
<evidence type="ECO:0000313" key="2">
    <source>
        <dbReference type="Proteomes" id="UP000828443"/>
    </source>
</evidence>
<dbReference type="EMBL" id="MZ348422">
    <property type="protein sequence ID" value="QYN79963.1"/>
    <property type="molecule type" value="Genomic_DNA"/>
</dbReference>
<dbReference type="Proteomes" id="UP000828443">
    <property type="component" value="Segment"/>
</dbReference>
<sequence>MLKNIEFNAYILNTIAFARTIVIKCEELALLDNKQLQQYYGISAGTDKSKWKYYLNLNGEYHELDDEMEVQSLDNGEIIKFTKANLDIHLATKRAYRLGSYYYTRLVEKYQHQLILINGIINPIPPSESIPANNYQILRYNTDYVLWNEYQLMPALQKHIDTTVLGSFKTEYTYTDNLMLPALLAQLHGSLVSAILMIRKEADGTRYAHDFYIWSRLQSYGISSIYKAALNRKQTMWLYRNVEYVLRLLGRRHTFNEVMDAILTERQIPLTSYETLQTTEDMIEDLAPNPQMLSRPINLLNLMGTDTRLWNVEEVVTKELPLALDNEANADYGIEDTKYAIKYSLHSSVPSKVLESNLTDTTDRNPDRIMRVLHNHWIYFVQNQLYTINVDVTDARTGKVMRLTTSDALILWHYLLDRSRGIKFPGDIPEYNYWHVRKINGPTYQDLMQLGHKEILTETVCRNILDVHIDFPTIISPDGFFQKSKEISDGIWSHKKLYSRINNLFTAARRYNAVEACYENGLAKIGTYSNYEQFLLKMDLDFYDYSESECLDLAWAIWSKVTGWEENSYVSVGEQQRLLINLMKDLTSYTVQYIGSTETAEGQFNLPYMMLVDGDYWLPDGETALESDDNRAFLSNLLKGKPECELHTKELRGSVDQPLGGRLDALSIGCAKLYAPMNLKPIAVDPDVNNVQLRIAMTLKSTPAPATLDLAVGFQTVVTGDVRNPTMAKQSVVFYDKEENGQTESTLPR</sequence>
<keyword evidence="2" id="KW-1185">Reference proteome</keyword>
<evidence type="ECO:0008006" key="3">
    <source>
        <dbReference type="Google" id="ProtNLM"/>
    </source>
</evidence>
<name>A0AAE7WFK1_9CAUD</name>
<dbReference type="KEGG" id="vg:77953140"/>
<proteinExistence type="predicted"/>
<organism evidence="1 2">
    <name type="scientific">Kosakonia phage Kc263</name>
    <dbReference type="NCBI Taxonomy" id="2863194"/>
    <lineage>
        <taxon>Viruses</taxon>
        <taxon>Duplodnaviria</taxon>
        <taxon>Heunggongvirae</taxon>
        <taxon>Uroviricota</taxon>
        <taxon>Caudoviricetes</taxon>
        <taxon>Chimalliviridae</taxon>
        <taxon>Branisovskavirus</taxon>
        <taxon>Branisovskavirus Kc263</taxon>
    </lineage>
</organism>
<accession>A0AAE7WFK1</accession>
<reference evidence="1" key="1">
    <citation type="journal article" date="2021" name="Viruses">
        <title>Novel Viruses That Lyse Plant and Human Strains of Kosakonia cowanii.</title>
        <authorList>
            <person name="Petrzik K."/>
            <person name="Brazdova S."/>
            <person name="Krawczyk K."/>
        </authorList>
    </citation>
    <scope>NUCLEOTIDE SEQUENCE</scope>
</reference>